<feature type="region of interest" description="Disordered" evidence="8">
    <location>
        <begin position="559"/>
        <end position="589"/>
    </location>
</feature>
<dbReference type="PANTHER" id="PTHR43528">
    <property type="entry name" value="ALPHA-KETOGLUTARATE PERMEASE"/>
    <property type="match status" value="1"/>
</dbReference>
<evidence type="ECO:0000256" key="6">
    <source>
        <dbReference type="ARBA" id="ARBA00022989"/>
    </source>
</evidence>
<organism evidence="11">
    <name type="scientific">Aureoumbra lagunensis</name>
    <dbReference type="NCBI Taxonomy" id="44058"/>
    <lineage>
        <taxon>Eukaryota</taxon>
        <taxon>Sar</taxon>
        <taxon>Stramenopiles</taxon>
        <taxon>Ochrophyta</taxon>
        <taxon>Pelagophyceae</taxon>
        <taxon>Pelagomonadales</taxon>
        <taxon>Aureoumbra</taxon>
    </lineage>
</organism>
<evidence type="ECO:0000259" key="10">
    <source>
        <dbReference type="PROSITE" id="PS50850"/>
    </source>
</evidence>
<dbReference type="Pfam" id="PF00083">
    <property type="entry name" value="Sugar_tr"/>
    <property type="match status" value="1"/>
</dbReference>
<feature type="compositionally biased region" description="Basic and acidic residues" evidence="8">
    <location>
        <begin position="578"/>
        <end position="589"/>
    </location>
</feature>
<name>A0A7S3JZR2_9STRA</name>
<dbReference type="AlphaFoldDB" id="A0A7S3JZR2"/>
<dbReference type="SUPFAM" id="SSF103473">
    <property type="entry name" value="MFS general substrate transporter"/>
    <property type="match status" value="1"/>
</dbReference>
<keyword evidence="2" id="KW-0813">Transport</keyword>
<dbReference type="InterPro" id="IPR036259">
    <property type="entry name" value="MFS_trans_sf"/>
</dbReference>
<dbReference type="PROSITE" id="PS50850">
    <property type="entry name" value="MFS"/>
    <property type="match status" value="1"/>
</dbReference>
<feature type="transmembrane region" description="Helical" evidence="9">
    <location>
        <begin position="280"/>
        <end position="302"/>
    </location>
</feature>
<sequence length="589" mass="64106">MEKKNKDEFGRVFACSTVGNIVEWYDFATYGALSDILGQKFFPKSSKAASLMESLAVFGAAFFMRPIGGMFFGYVGDTIGRKRALEISICVMVIPSFCIGLLPTYSSIGFVSTLLLIFLRLLQGLAVGGELVTAYVFVAERSPNPNYAPGYTALVLGSANFGTLTGIASVAIMRLILSERATIRYGWRICFFLSLPLGIFGFILRRSVGESQVFSNKTQKFDKSTTQAHNPLRTALQFHFRTILLAAGVASMWCGGFYSVFIWLGFYYNGDAGGSIQPLPYGAAINAILLVFLCLLFLPFAYSTTFSQKTINEHENQNMTEATQDYLTLPDTNARRALKFGQLGFGLCSLPAFAILQIESRRQICAVVAQGTLAVSLASFGCGLPFFLVQAFPVDCRVAGIGASYNLSQALFASAAPIVMTALLSTNPLLPGLALVILAFLSFVALHTYEFDRKRELAKPSLGPEQAISYSFTSSKHRNRSNPSFSQIPSDNANSYGNNDDGILLVDTHAIAIASNDTQKSAAGSKQMKSHFELTILNRGEENEISDEGSVSAEKKIDGLSQPHEVIQGSFQNTGTIPERRENDSPHLC</sequence>
<keyword evidence="3" id="KW-1003">Cell membrane</keyword>
<evidence type="ECO:0000256" key="8">
    <source>
        <dbReference type="SAM" id="MobiDB-lite"/>
    </source>
</evidence>
<accession>A0A7S3JZR2</accession>
<proteinExistence type="predicted"/>
<feature type="transmembrane region" description="Helical" evidence="9">
    <location>
        <begin position="185"/>
        <end position="204"/>
    </location>
</feature>
<evidence type="ECO:0000256" key="4">
    <source>
        <dbReference type="ARBA" id="ARBA00022692"/>
    </source>
</evidence>
<dbReference type="InterPro" id="IPR005828">
    <property type="entry name" value="MFS_sugar_transport-like"/>
</dbReference>
<feature type="domain" description="Major facilitator superfamily (MFS) profile" evidence="10">
    <location>
        <begin position="12"/>
        <end position="449"/>
    </location>
</feature>
<feature type="compositionally biased region" description="Polar residues" evidence="8">
    <location>
        <begin position="481"/>
        <end position="493"/>
    </location>
</feature>
<gene>
    <name evidence="11" type="ORF">ALAG00032_LOCUS10872</name>
</gene>
<keyword evidence="4 9" id="KW-0812">Transmembrane</keyword>
<keyword evidence="5" id="KW-0769">Symport</keyword>
<feature type="transmembrane region" description="Helical" evidence="9">
    <location>
        <begin position="364"/>
        <end position="388"/>
    </location>
</feature>
<feature type="transmembrane region" description="Helical" evidence="9">
    <location>
        <begin position="114"/>
        <end position="138"/>
    </location>
</feature>
<feature type="transmembrane region" description="Helical" evidence="9">
    <location>
        <begin position="243"/>
        <end position="268"/>
    </location>
</feature>
<feature type="transmembrane region" description="Helical" evidence="9">
    <location>
        <begin position="429"/>
        <end position="449"/>
    </location>
</feature>
<dbReference type="InterPro" id="IPR020846">
    <property type="entry name" value="MFS_dom"/>
</dbReference>
<feature type="transmembrane region" description="Helical" evidence="9">
    <location>
        <begin position="87"/>
        <end position="108"/>
    </location>
</feature>
<dbReference type="InterPro" id="IPR051084">
    <property type="entry name" value="H+-coupled_symporters"/>
</dbReference>
<feature type="transmembrane region" description="Helical" evidence="9">
    <location>
        <begin position="150"/>
        <end position="173"/>
    </location>
</feature>
<keyword evidence="7 9" id="KW-0472">Membrane</keyword>
<evidence type="ECO:0000256" key="1">
    <source>
        <dbReference type="ARBA" id="ARBA00004651"/>
    </source>
</evidence>
<feature type="transmembrane region" description="Helical" evidence="9">
    <location>
        <begin position="55"/>
        <end position="75"/>
    </location>
</feature>
<feature type="region of interest" description="Disordered" evidence="8">
    <location>
        <begin position="473"/>
        <end position="493"/>
    </location>
</feature>
<dbReference type="PANTHER" id="PTHR43528:SF1">
    <property type="entry name" value="ALPHA-KETOGLUTARATE PERMEASE"/>
    <property type="match status" value="1"/>
</dbReference>
<dbReference type="Gene3D" id="1.20.1250.20">
    <property type="entry name" value="MFS general substrate transporter like domains"/>
    <property type="match status" value="1"/>
</dbReference>
<evidence type="ECO:0000313" key="11">
    <source>
        <dbReference type="EMBL" id="CAE0370108.1"/>
    </source>
</evidence>
<evidence type="ECO:0000256" key="5">
    <source>
        <dbReference type="ARBA" id="ARBA00022847"/>
    </source>
</evidence>
<comment type="subcellular location">
    <subcellularLocation>
        <location evidence="1">Cell membrane</location>
        <topology evidence="1">Multi-pass membrane protein</topology>
    </subcellularLocation>
</comment>
<protein>
    <recommendedName>
        <fullName evidence="10">Major facilitator superfamily (MFS) profile domain-containing protein</fullName>
    </recommendedName>
</protein>
<evidence type="ECO:0000256" key="3">
    <source>
        <dbReference type="ARBA" id="ARBA00022475"/>
    </source>
</evidence>
<dbReference type="EMBL" id="HBIJ01016310">
    <property type="protein sequence ID" value="CAE0370108.1"/>
    <property type="molecule type" value="Transcribed_RNA"/>
</dbReference>
<dbReference type="GO" id="GO:0015293">
    <property type="term" value="F:symporter activity"/>
    <property type="evidence" value="ECO:0007669"/>
    <property type="project" value="UniProtKB-KW"/>
</dbReference>
<keyword evidence="6 9" id="KW-1133">Transmembrane helix</keyword>
<evidence type="ECO:0000256" key="7">
    <source>
        <dbReference type="ARBA" id="ARBA00023136"/>
    </source>
</evidence>
<reference evidence="11" key="1">
    <citation type="submission" date="2021-01" db="EMBL/GenBank/DDBJ databases">
        <authorList>
            <person name="Corre E."/>
            <person name="Pelletier E."/>
            <person name="Niang G."/>
            <person name="Scheremetjew M."/>
            <person name="Finn R."/>
            <person name="Kale V."/>
            <person name="Holt S."/>
            <person name="Cochrane G."/>
            <person name="Meng A."/>
            <person name="Brown T."/>
            <person name="Cohen L."/>
        </authorList>
    </citation>
    <scope>NUCLEOTIDE SEQUENCE</scope>
    <source>
        <strain evidence="11">CCMP1510</strain>
    </source>
</reference>
<dbReference type="GO" id="GO:0005886">
    <property type="term" value="C:plasma membrane"/>
    <property type="evidence" value="ECO:0007669"/>
    <property type="project" value="UniProtKB-SubCell"/>
</dbReference>
<evidence type="ECO:0000256" key="9">
    <source>
        <dbReference type="SAM" id="Phobius"/>
    </source>
</evidence>
<evidence type="ECO:0000256" key="2">
    <source>
        <dbReference type="ARBA" id="ARBA00022448"/>
    </source>
</evidence>